<accession>A0A4R6IFP6</accession>
<dbReference type="RefSeq" id="WP_133557814.1">
    <property type="nucleotide sequence ID" value="NZ_SNWM01000004.1"/>
</dbReference>
<proteinExistence type="predicted"/>
<dbReference type="EMBL" id="SNWM01000004">
    <property type="protein sequence ID" value="TDO20922.1"/>
    <property type="molecule type" value="Genomic_DNA"/>
</dbReference>
<evidence type="ECO:0000313" key="1">
    <source>
        <dbReference type="EMBL" id="TDO20922.1"/>
    </source>
</evidence>
<sequence length="88" mass="9643">MTLTNAFQELISANSDWHKLTTMSKEDGILFSDAFTKSGTNAAEVKKVLNAAGYIITETWSKNTKTIIQQTTIAKPKTGIVIDDSYGK</sequence>
<gene>
    <name evidence="1" type="ORF">CLV32_3558</name>
</gene>
<reference evidence="1 2" key="1">
    <citation type="submission" date="2019-03" db="EMBL/GenBank/DDBJ databases">
        <title>Genomic Encyclopedia of Archaeal and Bacterial Type Strains, Phase II (KMG-II): from individual species to whole genera.</title>
        <authorList>
            <person name="Goeker M."/>
        </authorList>
    </citation>
    <scope>NUCLEOTIDE SEQUENCE [LARGE SCALE GENOMIC DNA]</scope>
    <source>
        <strain evidence="1 2">DSM 19034</strain>
    </source>
</reference>
<keyword evidence="2" id="KW-1185">Reference proteome</keyword>
<name>A0A4R6IFP6_9SPHI</name>
<dbReference type="Proteomes" id="UP000295499">
    <property type="component" value="Unassembled WGS sequence"/>
</dbReference>
<evidence type="ECO:0000313" key="2">
    <source>
        <dbReference type="Proteomes" id="UP000295499"/>
    </source>
</evidence>
<protein>
    <submittedName>
        <fullName evidence="1">Uncharacterized protein</fullName>
    </submittedName>
</protein>
<organism evidence="1 2">
    <name type="scientific">Pedobacter duraquae</name>
    <dbReference type="NCBI Taxonomy" id="425511"/>
    <lineage>
        <taxon>Bacteria</taxon>
        <taxon>Pseudomonadati</taxon>
        <taxon>Bacteroidota</taxon>
        <taxon>Sphingobacteriia</taxon>
        <taxon>Sphingobacteriales</taxon>
        <taxon>Sphingobacteriaceae</taxon>
        <taxon>Pedobacter</taxon>
    </lineage>
</organism>
<dbReference type="AlphaFoldDB" id="A0A4R6IFP6"/>
<comment type="caution">
    <text evidence="1">The sequence shown here is derived from an EMBL/GenBank/DDBJ whole genome shotgun (WGS) entry which is preliminary data.</text>
</comment>